<dbReference type="Gene3D" id="3.40.50.10090">
    <property type="match status" value="2"/>
</dbReference>
<evidence type="ECO:0000256" key="4">
    <source>
        <dbReference type="ARBA" id="ARBA00023239"/>
    </source>
</evidence>
<dbReference type="Proteomes" id="UP001595617">
    <property type="component" value="Unassembled WGS sequence"/>
</dbReference>
<accession>A0ABV7ZUI5</accession>
<dbReference type="PANTHER" id="PTHR38042:SF1">
    <property type="entry name" value="UROPORPHYRINOGEN-III SYNTHASE, CHLOROPLASTIC"/>
    <property type="match status" value="1"/>
</dbReference>
<reference evidence="12" key="1">
    <citation type="journal article" date="2019" name="Int. J. Syst. Evol. Microbiol.">
        <title>The Global Catalogue of Microorganisms (GCM) 10K type strain sequencing project: providing services to taxonomists for standard genome sequencing and annotation.</title>
        <authorList>
            <consortium name="The Broad Institute Genomics Platform"/>
            <consortium name="The Broad Institute Genome Sequencing Center for Infectious Disease"/>
            <person name="Wu L."/>
            <person name="Ma J."/>
        </authorList>
    </citation>
    <scope>NUCLEOTIDE SEQUENCE [LARGE SCALE GENOMIC DNA]</scope>
    <source>
        <strain evidence="12">IBRC 10765</strain>
    </source>
</reference>
<comment type="caution">
    <text evidence="11">The sequence shown here is derived from an EMBL/GenBank/DDBJ whole genome shotgun (WGS) entry which is preliminary data.</text>
</comment>
<dbReference type="GO" id="GO:0004852">
    <property type="term" value="F:uroporphyrinogen-III synthase activity"/>
    <property type="evidence" value="ECO:0007669"/>
    <property type="project" value="UniProtKB-EC"/>
</dbReference>
<dbReference type="SUPFAM" id="SSF69618">
    <property type="entry name" value="HemD-like"/>
    <property type="match status" value="1"/>
</dbReference>
<keyword evidence="4 9" id="KW-0456">Lyase</keyword>
<organism evidence="11 12">
    <name type="scientific">Saccharospirillum mangrovi</name>
    <dbReference type="NCBI Taxonomy" id="2161747"/>
    <lineage>
        <taxon>Bacteria</taxon>
        <taxon>Pseudomonadati</taxon>
        <taxon>Pseudomonadota</taxon>
        <taxon>Gammaproteobacteria</taxon>
        <taxon>Oceanospirillales</taxon>
        <taxon>Saccharospirillaceae</taxon>
        <taxon>Saccharospirillum</taxon>
    </lineage>
</organism>
<dbReference type="EC" id="4.2.1.75" evidence="3 9"/>
<evidence type="ECO:0000256" key="1">
    <source>
        <dbReference type="ARBA" id="ARBA00004772"/>
    </source>
</evidence>
<evidence type="ECO:0000256" key="9">
    <source>
        <dbReference type="RuleBase" id="RU366031"/>
    </source>
</evidence>
<name>A0ABV7ZUI5_9GAMM</name>
<keyword evidence="12" id="KW-1185">Reference proteome</keyword>
<comment type="similarity">
    <text evidence="2 9">Belongs to the uroporphyrinogen-III synthase family.</text>
</comment>
<evidence type="ECO:0000313" key="12">
    <source>
        <dbReference type="Proteomes" id="UP001595617"/>
    </source>
</evidence>
<evidence type="ECO:0000256" key="5">
    <source>
        <dbReference type="ARBA" id="ARBA00023244"/>
    </source>
</evidence>
<evidence type="ECO:0000256" key="3">
    <source>
        <dbReference type="ARBA" id="ARBA00013109"/>
    </source>
</evidence>
<dbReference type="InterPro" id="IPR003754">
    <property type="entry name" value="4pyrrol_synth_uPrphyn_synth"/>
</dbReference>
<dbReference type="InterPro" id="IPR036108">
    <property type="entry name" value="4pyrrol_syn_uPrphyn_synt_sf"/>
</dbReference>
<dbReference type="PANTHER" id="PTHR38042">
    <property type="entry name" value="UROPORPHYRINOGEN-III SYNTHASE, CHLOROPLASTIC"/>
    <property type="match status" value="1"/>
</dbReference>
<evidence type="ECO:0000259" key="10">
    <source>
        <dbReference type="Pfam" id="PF02602"/>
    </source>
</evidence>
<dbReference type="RefSeq" id="WP_380694136.1">
    <property type="nucleotide sequence ID" value="NZ_JBHRYR010000002.1"/>
</dbReference>
<evidence type="ECO:0000256" key="8">
    <source>
        <dbReference type="ARBA" id="ARBA00048617"/>
    </source>
</evidence>
<protein>
    <recommendedName>
        <fullName evidence="7 9">Uroporphyrinogen-III synthase</fullName>
        <ecNumber evidence="3 9">4.2.1.75</ecNumber>
    </recommendedName>
</protein>
<dbReference type="CDD" id="cd06578">
    <property type="entry name" value="HemD"/>
    <property type="match status" value="1"/>
</dbReference>
<evidence type="ECO:0000256" key="2">
    <source>
        <dbReference type="ARBA" id="ARBA00008133"/>
    </source>
</evidence>
<feature type="domain" description="Tetrapyrrole biosynthesis uroporphyrinogen III synthase" evidence="10">
    <location>
        <begin position="17"/>
        <end position="238"/>
    </location>
</feature>
<dbReference type="InterPro" id="IPR039793">
    <property type="entry name" value="UROS/Hem4"/>
</dbReference>
<evidence type="ECO:0000256" key="6">
    <source>
        <dbReference type="ARBA" id="ARBA00037589"/>
    </source>
</evidence>
<gene>
    <name evidence="11" type="ORF">ACFOOG_05185</name>
</gene>
<comment type="catalytic activity">
    <reaction evidence="8 9">
        <text>hydroxymethylbilane = uroporphyrinogen III + H2O</text>
        <dbReference type="Rhea" id="RHEA:18965"/>
        <dbReference type="ChEBI" id="CHEBI:15377"/>
        <dbReference type="ChEBI" id="CHEBI:57308"/>
        <dbReference type="ChEBI" id="CHEBI:57845"/>
        <dbReference type="EC" id="4.2.1.75"/>
    </reaction>
</comment>
<evidence type="ECO:0000256" key="7">
    <source>
        <dbReference type="ARBA" id="ARBA00040167"/>
    </source>
</evidence>
<proteinExistence type="inferred from homology"/>
<evidence type="ECO:0000313" key="11">
    <source>
        <dbReference type="EMBL" id="MFC3852224.1"/>
    </source>
</evidence>
<comment type="pathway">
    <text evidence="1 9">Porphyrin-containing compound metabolism; protoporphyrin-IX biosynthesis; coproporphyrinogen-III from 5-aminolevulinate: step 3/4.</text>
</comment>
<comment type="function">
    <text evidence="6 9">Catalyzes cyclization of the linear tetrapyrrole, hydroxymethylbilane, to the macrocyclic uroporphyrinogen III.</text>
</comment>
<dbReference type="EMBL" id="JBHRYR010000002">
    <property type="protein sequence ID" value="MFC3852224.1"/>
    <property type="molecule type" value="Genomic_DNA"/>
</dbReference>
<dbReference type="Pfam" id="PF02602">
    <property type="entry name" value="HEM4"/>
    <property type="match status" value="1"/>
</dbReference>
<keyword evidence="5 9" id="KW-0627">Porphyrin biosynthesis</keyword>
<sequence length="249" mass="26479">MQTVIALTKPLAQQASWQAALEAKGYQVVNAPLIQTEHLPETAEQRAVWLDLDLFAGVVVVSPTAAAQLLNALDQYWPQPPLGVHWVCNGSGTAQALLAGGLTPVLYPTLGNRAEDVLALAELQEVQGQRWLIVAGEGGRDVTQPGLQARGAQVTRLSVYRRAPLTLAPAVLASLQQPQVIVQISSQVALDSLTSQASLVTKQHTALLLSSPRLVTLAEQAGWERRVIAPGASLEATLQALNSLQETTS</sequence>